<dbReference type="GO" id="GO:1901673">
    <property type="term" value="P:regulation of mitotic spindle assembly"/>
    <property type="evidence" value="ECO:0000318"/>
    <property type="project" value="GO_Central"/>
</dbReference>
<feature type="coiled-coil region" evidence="1">
    <location>
        <begin position="1246"/>
        <end position="1362"/>
    </location>
</feature>
<feature type="region of interest" description="Disordered" evidence="2">
    <location>
        <begin position="1987"/>
        <end position="2028"/>
    </location>
</feature>
<feature type="coiled-coil region" evidence="1">
    <location>
        <begin position="529"/>
        <end position="596"/>
    </location>
</feature>
<feature type="coiled-coil region" evidence="1">
    <location>
        <begin position="802"/>
        <end position="875"/>
    </location>
</feature>
<feature type="compositionally biased region" description="Low complexity" evidence="2">
    <location>
        <begin position="1724"/>
        <end position="1733"/>
    </location>
</feature>
<evidence type="ECO:0000256" key="1">
    <source>
        <dbReference type="SAM" id="Coils"/>
    </source>
</evidence>
<feature type="coiled-coil region" evidence="1">
    <location>
        <begin position="395"/>
        <end position="478"/>
    </location>
</feature>
<feature type="coiled-coil region" evidence="1">
    <location>
        <begin position="71"/>
        <end position="168"/>
    </location>
</feature>
<evidence type="ECO:0000313" key="5">
    <source>
        <dbReference type="WormBase" id="CBG13007a"/>
    </source>
</evidence>
<proteinExistence type="predicted"/>
<feature type="compositionally biased region" description="Polar residues" evidence="2">
    <location>
        <begin position="1643"/>
        <end position="1652"/>
    </location>
</feature>
<feature type="compositionally biased region" description="Polar residues" evidence="2">
    <location>
        <begin position="1695"/>
        <end position="1714"/>
    </location>
</feature>
<evidence type="ECO:0000256" key="2">
    <source>
        <dbReference type="SAM" id="MobiDB-lite"/>
    </source>
</evidence>
<feature type="region of interest" description="Disordered" evidence="2">
    <location>
        <begin position="1460"/>
        <end position="1600"/>
    </location>
</feature>
<evidence type="ECO:0000313" key="4">
    <source>
        <dbReference type="Proteomes" id="UP000008549"/>
    </source>
</evidence>
<gene>
    <name evidence="5" type="primary">npp-21</name>
    <name evidence="3" type="synonym">Cbr-npp-21</name>
    <name evidence="5" type="ORF">CBG13007</name>
    <name evidence="3" type="ORF">CBG_13007</name>
</gene>
<dbReference type="GO" id="GO:0005643">
    <property type="term" value="C:nuclear pore"/>
    <property type="evidence" value="ECO:0000318"/>
    <property type="project" value="GO_Central"/>
</dbReference>
<dbReference type="STRING" id="6238.A8XGV7"/>
<reference evidence="3 4" key="1">
    <citation type="journal article" date="2003" name="PLoS Biol.">
        <title>The genome sequence of Caenorhabditis briggsae: a platform for comparative genomics.</title>
        <authorList>
            <person name="Stein L.D."/>
            <person name="Bao Z."/>
            <person name="Blasiar D."/>
            <person name="Blumenthal T."/>
            <person name="Brent M.R."/>
            <person name="Chen N."/>
            <person name="Chinwalla A."/>
            <person name="Clarke L."/>
            <person name="Clee C."/>
            <person name="Coghlan A."/>
            <person name="Coulson A."/>
            <person name="D'Eustachio P."/>
            <person name="Fitch D.H."/>
            <person name="Fulton L.A."/>
            <person name="Fulton R.E."/>
            <person name="Griffiths-Jones S."/>
            <person name="Harris T.W."/>
            <person name="Hillier L.W."/>
            <person name="Kamath R."/>
            <person name="Kuwabara P.E."/>
            <person name="Mardis E.R."/>
            <person name="Marra M.A."/>
            <person name="Miner T.L."/>
            <person name="Minx P."/>
            <person name="Mullikin J.C."/>
            <person name="Plumb R.W."/>
            <person name="Rogers J."/>
            <person name="Schein J.E."/>
            <person name="Sohrmann M."/>
            <person name="Spieth J."/>
            <person name="Stajich J.E."/>
            <person name="Wei C."/>
            <person name="Willey D."/>
            <person name="Wilson R.K."/>
            <person name="Durbin R."/>
            <person name="Waterston R.H."/>
        </authorList>
    </citation>
    <scope>NUCLEOTIDE SEQUENCE [LARGE SCALE GENOMIC DNA]</scope>
    <source>
        <strain evidence="3 4">AF16</strain>
    </source>
</reference>
<name>A8XGV7_CAEBR</name>
<dbReference type="PANTHER" id="PTHR18898">
    <property type="entry name" value="NUCLEOPROTEIN TPR-RELATED"/>
    <property type="match status" value="1"/>
</dbReference>
<feature type="coiled-coil region" evidence="1">
    <location>
        <begin position="634"/>
        <end position="672"/>
    </location>
</feature>
<feature type="compositionally biased region" description="Polar residues" evidence="2">
    <location>
        <begin position="1"/>
        <end position="10"/>
    </location>
</feature>
<feature type="coiled-coil region" evidence="1">
    <location>
        <begin position="1170"/>
        <end position="1197"/>
    </location>
</feature>
<dbReference type="InParanoid" id="A8XGV7"/>
<evidence type="ECO:0000313" key="3">
    <source>
        <dbReference type="EMBL" id="CAP31881.2"/>
    </source>
</evidence>
<reference evidence="3 4" key="2">
    <citation type="journal article" date="2011" name="PLoS Genet.">
        <title>Caenorhabditis briggsae recombinant inbred line genotypes reveal inter-strain incompatibility and the evolution of recombination.</title>
        <authorList>
            <person name="Ross J.A."/>
            <person name="Koboldt D.C."/>
            <person name="Staisch J.E."/>
            <person name="Chamberlin H.M."/>
            <person name="Gupta B.P."/>
            <person name="Miller R.D."/>
            <person name="Baird S.E."/>
            <person name="Haag E.S."/>
        </authorList>
    </citation>
    <scope>NUCLEOTIDE SEQUENCE [LARGE SCALE GENOMIC DNA]</scope>
    <source>
        <strain evidence="3 4">AF16</strain>
    </source>
</reference>
<dbReference type="PANTHER" id="PTHR18898:SF2">
    <property type="entry name" value="NUCLEOPROTEIN TPR"/>
    <property type="match status" value="1"/>
</dbReference>
<sequence>MDVDTPSTDSAAPLPVETDDEQTNWKIEKAMLTTESHNINQELKDVRDRLTEIGEVNKRLSDELSVKVAQLQDQTGRQRILEAERNELTDKRLELEAENARLKIEKEELDAAAIQAGKWTQSAQLETFTLRDEVQKLTAELANFKYTKEALEKEVQTIQYEREKYNTERSLYAESKRWLMQEVSERDNKVSSLRLELSNKDIQGANERLQYNQQINLLRAQLESLTEKVDMLTFTNSDLSKRIENVKNLTELSKATEIANLEDEIRCQVDLQRVMKTSMEEAKNAADHFKDQLDAQENILAEVRRVLQEHQDDMERENIAHAEAISQKDEELAQLRAELAKASEMMKSMSDVKLNVSEEELSELAPAAADTVRYLRGGQSLSSLVLEHARVRGKLTEVESENLNLRTTLEELLETIDQSKPQLISQRLVAEELYDKNNKFEKQLDLAESERRELICQRDTAQRDLAYIRAELEKYQRDFEFVSKRVRHTIVSLFIKIINFQNADLLYAVERQRDPNWSDEPNPQLYESIVQLQRRNVELESDIENAKTSAAQAAINAQSEEMAQLRADLAVTKKSEEELKTRVEKTKAAFDSLKERTEHFKELVRDSVTAAEARTARLRAEEAVAARLVCEATIERLKSYAEEFKADSARHEQQQEQRIQSAEANIAIVTETNIKLNAMLDAQKTNTAVMEQEYKSALKERDVALAELNKVTAADSEKERRLVDLGRQALEAAEQAGGLRVQVRALEDQLYDARTQINNLTMTASFMKESAEKEEKIVSYQRKRMSVVEMANFLSRVETERLVHANTQLEVLQLERDSLKASTTRLSDQLTHARNDAKLVQQRLEKELEVVRSRLVEKEEQLARDEMELTDLRSKLVVVNSQITSADTSGMTPDRMKREFLQLKTRNQYLESELDEAKSKLMESETTQKRMDSENAISASHYNVLEENLKQTEQAGALEKDRLIANTKCLEERAQQLTESLNLRQSEIDELRTNYDELTIRNERETTELRRQLQVASANLENAKRELEIANNSLTNSRNDAARNAATLEQHSTIVRNLEERISDSESARARIQGELNSASIALVAMTTAKNEADQLKEHAERQLQKKTEELAGLEAETQRKQAENDEKLSQLTSQYTSLSSRFSDSGSAMDVGDGGSSQSGLVEPLQKLIEFLRQAKEEALTRAMNAEVEMRRLRAETSEFERGRNDLLQKIRDLETEKIATTASLVEKAHLVEQVQSLTAVHNVNAQLTEEKNKLVVQLAQTQKENAGLEKLKLMLTTKSEEQRRQIASSEQEAIQRKKEIEQLKRAQQNQKVTNLAPQLEQLKSQLNIARQELATTNERVKSAEAAKTAAEEKLKDVHTKFTQTRQLAIKYRDENTALKAGLDPSTSAAPVSSNNGDCESRLATQAKSYEEKIAELQTQIDEARKEAENASMKVLRMSVMEKTLKKTSDQLTELRQQNEKLAENNRVLTNQQQSSSSTDMESKSLGVTRAPQFRQTPTKTTDPIEPDQTVGHRSVQNPSPSAAKRSSFGRQALTTSSNVVPPAPAPPTNTPQQRISPVKQRPIPPSIPNEPIDIIPPVPSENIPVVPDPTPPTNTFGSGLPVPHMFQSSVRVPAPSLFSSSSTTTVQPQAEKRSVLPNIDSVPTTPASNPSSQVTTTSSITTGQKMFGGEITTSSSADNMLLPEESVAEGAAGQSSLVSGSIDQQKSESANAGSSDGESRDSSSMGGVSSSDARRKRAANDFEMSEAKRQRESPNEAVTSSETQQQNNQAEIPELDDDEEVLAMENEVSDEDPNDNTLNDNQDEVIDLENDEEVIEDEMEGDEDEDDDSFGNDEEYEDDRAPEEVDEDDVVVISDEDDAPENDNDAESLNDDDIEEIEIEDSNNDVMEDVLGGEDSQPSLDDQDREAASAVEEAEDEGRDPLVGLDEPSAPADPTGAGVGGNSGMQRVRLPTGIREAERDDQCSSRLAVSTLFILLVLFFSNETAEERPEAQLSARQASRQRPLRGAKPTRGVYRPGRGGRGGGTA</sequence>
<feature type="region of interest" description="Disordered" evidence="2">
    <location>
        <begin position="1617"/>
        <end position="1964"/>
    </location>
</feature>
<feature type="compositionally biased region" description="Acidic residues" evidence="2">
    <location>
        <begin position="1803"/>
        <end position="1894"/>
    </location>
</feature>
<dbReference type="OMA" id="ANVSMKK"/>
<protein>
    <submittedName>
        <fullName evidence="3">Protein CBR-NPP-21</fullName>
    </submittedName>
</protein>
<dbReference type="GO" id="GO:0017056">
    <property type="term" value="F:structural constituent of nuclear pore"/>
    <property type="evidence" value="ECO:0000318"/>
    <property type="project" value="GO_Central"/>
</dbReference>
<feature type="compositionally biased region" description="Low complexity" evidence="2">
    <location>
        <begin position="1653"/>
        <end position="1664"/>
    </location>
</feature>
<feature type="compositionally biased region" description="Polar residues" evidence="2">
    <location>
        <begin position="1758"/>
        <end position="1772"/>
    </location>
</feature>
<feature type="coiled-coil region" evidence="1">
    <location>
        <begin position="279"/>
        <end position="352"/>
    </location>
</feature>
<accession>A8XGV7</accession>
<feature type="compositionally biased region" description="Basic and acidic residues" evidence="2">
    <location>
        <begin position="1747"/>
        <end position="1756"/>
    </location>
</feature>
<feature type="compositionally biased region" description="Polar residues" evidence="2">
    <location>
        <begin position="1619"/>
        <end position="1630"/>
    </location>
</feature>
<dbReference type="WormBase" id="CBG13007a">
    <property type="protein sequence ID" value="CBP43018"/>
    <property type="gene ID" value="WBGene00033851"/>
    <property type="gene designation" value="Cbr-npp-21"/>
</dbReference>
<organism evidence="3 4">
    <name type="scientific">Caenorhabditis briggsae</name>
    <dbReference type="NCBI Taxonomy" id="6238"/>
    <lineage>
        <taxon>Eukaryota</taxon>
        <taxon>Metazoa</taxon>
        <taxon>Ecdysozoa</taxon>
        <taxon>Nematoda</taxon>
        <taxon>Chromadorea</taxon>
        <taxon>Rhabditida</taxon>
        <taxon>Rhabditina</taxon>
        <taxon>Rhabditomorpha</taxon>
        <taxon>Rhabditoidea</taxon>
        <taxon>Rhabditidae</taxon>
        <taxon>Peloderinae</taxon>
        <taxon>Caenorhabditis</taxon>
    </lineage>
</organism>
<keyword evidence="1" id="KW-0175">Coiled coil</keyword>
<feature type="compositionally biased region" description="Acidic residues" evidence="2">
    <location>
        <begin position="1775"/>
        <end position="1796"/>
    </location>
</feature>
<feature type="region of interest" description="Disordered" evidence="2">
    <location>
        <begin position="1141"/>
        <end position="1160"/>
    </location>
</feature>
<dbReference type="GO" id="GO:0006406">
    <property type="term" value="P:mRNA export from nucleus"/>
    <property type="evidence" value="ECO:0000318"/>
    <property type="project" value="GO_Central"/>
</dbReference>
<dbReference type="FunCoup" id="A8XGV7">
    <property type="interactions" value="2327"/>
</dbReference>
<feature type="region of interest" description="Disordered" evidence="2">
    <location>
        <begin position="1"/>
        <end position="21"/>
    </location>
</feature>
<keyword evidence="4" id="KW-1185">Reference proteome</keyword>
<feature type="compositionally biased region" description="Gly residues" evidence="2">
    <location>
        <begin position="2019"/>
        <end position="2028"/>
    </location>
</feature>
<dbReference type="HOGENOM" id="CLU_002734_0_0_1"/>
<feature type="compositionally biased region" description="Pro residues" evidence="2">
    <location>
        <begin position="1564"/>
        <end position="1581"/>
    </location>
</feature>
<feature type="coiled-coil region" evidence="1">
    <location>
        <begin position="960"/>
        <end position="1131"/>
    </location>
</feature>
<dbReference type="Proteomes" id="UP000008549">
    <property type="component" value="Unassembled WGS sequence"/>
</dbReference>
<dbReference type="EMBL" id="HE600938">
    <property type="protein sequence ID" value="CAP31881.2"/>
    <property type="molecule type" value="Genomic_DNA"/>
</dbReference>
<feature type="compositionally biased region" description="Polar residues" evidence="2">
    <location>
        <begin position="1468"/>
        <end position="1481"/>
    </location>
</feature>
<dbReference type="eggNOG" id="ENOG502SNBF">
    <property type="taxonomic scope" value="Eukaryota"/>
</dbReference>
<feature type="coiled-coil region" evidence="1">
    <location>
        <begin position="900"/>
        <end position="934"/>
    </location>
</feature>